<accession>A0A0F9UIV9</accession>
<protein>
    <submittedName>
        <fullName evidence="1">Uncharacterized protein</fullName>
    </submittedName>
</protein>
<sequence>MPNKELRTKQIHITFTESEKEKIEQFAKASNETTREFIRNAVFEKIRMIIFPEQFKQTNIEQIDPKTLEEIKRNMEKSLELQKQMNNRLNIAENIESITKAIKDQYSKLKKKSLISDFSKESILIIDLLKGRKSLTLEQISKMINLDIDEIFLILNVDNRFKLNITTGRYELR</sequence>
<organism evidence="1">
    <name type="scientific">marine sediment metagenome</name>
    <dbReference type="NCBI Taxonomy" id="412755"/>
    <lineage>
        <taxon>unclassified sequences</taxon>
        <taxon>metagenomes</taxon>
        <taxon>ecological metagenomes</taxon>
    </lineage>
</organism>
<reference evidence="1" key="1">
    <citation type="journal article" date="2015" name="Nature">
        <title>Complex archaea that bridge the gap between prokaryotes and eukaryotes.</title>
        <authorList>
            <person name="Spang A."/>
            <person name="Saw J.H."/>
            <person name="Jorgensen S.L."/>
            <person name="Zaremba-Niedzwiedzka K."/>
            <person name="Martijn J."/>
            <person name="Lind A.E."/>
            <person name="van Eijk R."/>
            <person name="Schleper C."/>
            <person name="Guy L."/>
            <person name="Ettema T.J."/>
        </authorList>
    </citation>
    <scope>NUCLEOTIDE SEQUENCE</scope>
</reference>
<dbReference type="InterPro" id="IPR053842">
    <property type="entry name" value="NikA-like"/>
</dbReference>
<evidence type="ECO:0000313" key="1">
    <source>
        <dbReference type="EMBL" id="KKN61176.1"/>
    </source>
</evidence>
<dbReference type="EMBL" id="LAZR01000668">
    <property type="protein sequence ID" value="KKN61176.1"/>
    <property type="molecule type" value="Genomic_DNA"/>
</dbReference>
<dbReference type="Pfam" id="PF21983">
    <property type="entry name" value="NikA-like"/>
    <property type="match status" value="1"/>
</dbReference>
<proteinExistence type="predicted"/>
<name>A0A0F9UIV9_9ZZZZ</name>
<comment type="caution">
    <text evidence="1">The sequence shown here is derived from an EMBL/GenBank/DDBJ whole genome shotgun (WGS) entry which is preliminary data.</text>
</comment>
<gene>
    <name evidence="1" type="ORF">LCGC14_0524710</name>
</gene>
<dbReference type="AlphaFoldDB" id="A0A0F9UIV9"/>